<dbReference type="InterPro" id="IPR000375">
    <property type="entry name" value="Dynamin_stalk"/>
</dbReference>
<dbReference type="SMART" id="SM00053">
    <property type="entry name" value="DYNc"/>
    <property type="match status" value="1"/>
</dbReference>
<dbReference type="PANTHER" id="PTHR11566:SF215">
    <property type="entry name" value="DYNAMIN GTPASE"/>
    <property type="match status" value="1"/>
</dbReference>
<dbReference type="Pfam" id="PF00350">
    <property type="entry name" value="Dynamin_N"/>
    <property type="match status" value="1"/>
</dbReference>
<evidence type="ECO:0000259" key="5">
    <source>
        <dbReference type="PROSITE" id="PS51718"/>
    </source>
</evidence>
<dbReference type="Proteomes" id="UP001166286">
    <property type="component" value="Unassembled WGS sequence"/>
</dbReference>
<dbReference type="Pfam" id="PF01031">
    <property type="entry name" value="Dynamin_M"/>
    <property type="match status" value="1"/>
</dbReference>
<dbReference type="Gene3D" id="3.40.50.300">
    <property type="entry name" value="P-loop containing nucleotide triphosphate hydrolases"/>
    <property type="match status" value="1"/>
</dbReference>
<proteinExistence type="predicted"/>
<evidence type="ECO:0000256" key="1">
    <source>
        <dbReference type="ARBA" id="ARBA00022741"/>
    </source>
</evidence>
<gene>
    <name evidence="6" type="ORF">JMJ35_004845</name>
</gene>
<dbReference type="PRINTS" id="PR00195">
    <property type="entry name" value="DYNAMIN"/>
</dbReference>
<feature type="domain" description="Dynamin-type G" evidence="5">
    <location>
        <begin position="30"/>
        <end position="330"/>
    </location>
</feature>
<feature type="compositionally biased region" description="Acidic residues" evidence="3">
    <location>
        <begin position="431"/>
        <end position="452"/>
    </location>
</feature>
<name>A0AA39R3T9_9LECA</name>
<dbReference type="SUPFAM" id="SSF52540">
    <property type="entry name" value="P-loop containing nucleoside triphosphate hydrolases"/>
    <property type="match status" value="1"/>
</dbReference>
<dbReference type="GO" id="GO:0048312">
    <property type="term" value="P:intracellular distribution of mitochondria"/>
    <property type="evidence" value="ECO:0007669"/>
    <property type="project" value="TreeGrafter"/>
</dbReference>
<keyword evidence="2" id="KW-0342">GTP-binding</keyword>
<feature type="domain" description="GED" evidence="4">
    <location>
        <begin position="640"/>
        <end position="726"/>
    </location>
</feature>
<dbReference type="Gene3D" id="1.20.120.1240">
    <property type="entry name" value="Dynamin, middle domain"/>
    <property type="match status" value="1"/>
</dbReference>
<dbReference type="PROSITE" id="PS51718">
    <property type="entry name" value="G_DYNAMIN_2"/>
    <property type="match status" value="1"/>
</dbReference>
<keyword evidence="1" id="KW-0547">Nucleotide-binding</keyword>
<dbReference type="GO" id="GO:0016559">
    <property type="term" value="P:peroxisome fission"/>
    <property type="evidence" value="ECO:0007669"/>
    <property type="project" value="TreeGrafter"/>
</dbReference>
<dbReference type="GO" id="GO:0005739">
    <property type="term" value="C:mitochondrion"/>
    <property type="evidence" value="ECO:0007669"/>
    <property type="project" value="TreeGrafter"/>
</dbReference>
<comment type="caution">
    <text evidence="6">The sequence shown here is derived from an EMBL/GenBank/DDBJ whole genome shotgun (WGS) entry which is preliminary data.</text>
</comment>
<dbReference type="GO" id="GO:0003924">
    <property type="term" value="F:GTPase activity"/>
    <property type="evidence" value="ECO:0007669"/>
    <property type="project" value="InterPro"/>
</dbReference>
<dbReference type="GO" id="GO:0006897">
    <property type="term" value="P:endocytosis"/>
    <property type="evidence" value="ECO:0007669"/>
    <property type="project" value="TreeGrafter"/>
</dbReference>
<evidence type="ECO:0000259" key="4">
    <source>
        <dbReference type="PROSITE" id="PS51388"/>
    </source>
</evidence>
<dbReference type="GO" id="GO:0005874">
    <property type="term" value="C:microtubule"/>
    <property type="evidence" value="ECO:0007669"/>
    <property type="project" value="TreeGrafter"/>
</dbReference>
<dbReference type="InterPro" id="IPR045063">
    <property type="entry name" value="Dynamin_N"/>
</dbReference>
<feature type="region of interest" description="Disordered" evidence="3">
    <location>
        <begin position="419"/>
        <end position="453"/>
    </location>
</feature>
<evidence type="ECO:0000313" key="6">
    <source>
        <dbReference type="EMBL" id="KAK0512828.1"/>
    </source>
</evidence>
<dbReference type="FunFam" id="3.40.50.300:FF:001425">
    <property type="entry name" value="Dynamin GTPase, putative"/>
    <property type="match status" value="1"/>
</dbReference>
<protein>
    <submittedName>
        <fullName evidence="6">Uncharacterized protein</fullName>
    </submittedName>
</protein>
<dbReference type="InterPro" id="IPR020850">
    <property type="entry name" value="GED_dom"/>
</dbReference>
<sequence>MADLSGTSKLADPTLLEVIDKLFELNIGEYVALPQLLVVGDQSSGKSSVLEGLTGIPYPRASTLCTRFATQITFRRSPVQKTSVSVIPAANAQAEYAEKLRKWKKDDLKDFNSEVFGQILREVYDLMGLAEAESSAVSGSLVSGTQKSFADDVLRIEICGPEQQHLSVIDVPGIFRKTTPGVTTKADMAMVRNMVSSYMQNPRSAMLAVIPANVDIGTQEILDMAEQCDPNGERTLGVLTKPDLVDEGAEVAIMDIIEGRSHALNLGWCVVRNSGQQQLKDSTAERHAREKLFFTSAAPWNKLPKDRVGIPALHTRLVDILSELIRREFPNVRADINLRLKKCKQAIDGLGPDRATREQQYDYLLELATRFQAITAHALRAYYGADEVFDKSKALKLATQVVHRNAVFSDDVQHKGHTMDFSQQASFTEKEETEGDSTPEEESESGDDEENCSDVRYEEHDRELDDLMHDDTMVPEPKKSGIKEWLAAVYKTSQGFELGTFDPALLPIVWKKQSSNWDTLALAYIDDIIAIVHRFTVTLLSKICKDERIRRGLIAVLHEELAKRYKKAIDHTDYLLTVERSGTPLTTNHYFAENLEKSRAERLKVHLKKHQFEGINSQMLVNVDAVTANMSNSSNLEHTVCDLHDILKSYYKVARKRFVDNVCMQAADFHLVTGPDTPVRVFSPKFVSKLSPEQLETIAGEDISRKRKRAELEREIKSLEKARKFL</sequence>
<dbReference type="CDD" id="cd08771">
    <property type="entry name" value="DLP_1"/>
    <property type="match status" value="1"/>
</dbReference>
<keyword evidence="7" id="KW-1185">Reference proteome</keyword>
<dbReference type="EMBL" id="JAFEKC020000009">
    <property type="protein sequence ID" value="KAK0512828.1"/>
    <property type="molecule type" value="Genomic_DNA"/>
</dbReference>
<dbReference type="GO" id="GO:0008017">
    <property type="term" value="F:microtubule binding"/>
    <property type="evidence" value="ECO:0007669"/>
    <property type="project" value="TreeGrafter"/>
</dbReference>
<evidence type="ECO:0000313" key="7">
    <source>
        <dbReference type="Proteomes" id="UP001166286"/>
    </source>
</evidence>
<dbReference type="InterPro" id="IPR022812">
    <property type="entry name" value="Dynamin"/>
</dbReference>
<dbReference type="GO" id="GO:0000266">
    <property type="term" value="P:mitochondrial fission"/>
    <property type="evidence" value="ECO:0007669"/>
    <property type="project" value="TreeGrafter"/>
</dbReference>
<dbReference type="PANTHER" id="PTHR11566">
    <property type="entry name" value="DYNAMIN"/>
    <property type="match status" value="1"/>
</dbReference>
<evidence type="ECO:0000256" key="3">
    <source>
        <dbReference type="SAM" id="MobiDB-lite"/>
    </source>
</evidence>
<dbReference type="GO" id="GO:0016020">
    <property type="term" value="C:membrane"/>
    <property type="evidence" value="ECO:0007669"/>
    <property type="project" value="TreeGrafter"/>
</dbReference>
<dbReference type="InterPro" id="IPR001401">
    <property type="entry name" value="Dynamin_GTPase"/>
</dbReference>
<accession>A0AA39R3T9</accession>
<organism evidence="6 7">
    <name type="scientific">Cladonia borealis</name>
    <dbReference type="NCBI Taxonomy" id="184061"/>
    <lineage>
        <taxon>Eukaryota</taxon>
        <taxon>Fungi</taxon>
        <taxon>Dikarya</taxon>
        <taxon>Ascomycota</taxon>
        <taxon>Pezizomycotina</taxon>
        <taxon>Lecanoromycetes</taxon>
        <taxon>OSLEUM clade</taxon>
        <taxon>Lecanoromycetidae</taxon>
        <taxon>Lecanorales</taxon>
        <taxon>Lecanorineae</taxon>
        <taxon>Cladoniaceae</taxon>
        <taxon>Cladonia</taxon>
    </lineage>
</organism>
<reference evidence="6" key="1">
    <citation type="submission" date="2023-03" db="EMBL/GenBank/DDBJ databases">
        <title>Complete genome of Cladonia borealis.</title>
        <authorList>
            <person name="Park H."/>
        </authorList>
    </citation>
    <scope>NUCLEOTIDE SEQUENCE</scope>
    <source>
        <strain evidence="6">ANT050790</strain>
    </source>
</reference>
<dbReference type="GO" id="GO:0005525">
    <property type="term" value="F:GTP binding"/>
    <property type="evidence" value="ECO:0007669"/>
    <property type="project" value="InterPro"/>
</dbReference>
<dbReference type="InterPro" id="IPR027417">
    <property type="entry name" value="P-loop_NTPase"/>
</dbReference>
<dbReference type="AlphaFoldDB" id="A0AA39R3T9"/>
<dbReference type="InterPro" id="IPR030381">
    <property type="entry name" value="G_DYNAMIN_dom"/>
</dbReference>
<evidence type="ECO:0000256" key="2">
    <source>
        <dbReference type="ARBA" id="ARBA00023134"/>
    </source>
</evidence>
<dbReference type="PROSITE" id="PS51388">
    <property type="entry name" value="GED"/>
    <property type="match status" value="1"/>
</dbReference>